<sequence>MVDGRKGIEVDRQPGNSPEITQKDSFEAHFVLGGHPLHRKLDPAKLPEDHFRLARDWTEVPAAHQHSANTEAQLH</sequence>
<name>A0A084WBU0_ANOSI</name>
<keyword evidence="4" id="KW-1185">Reference proteome</keyword>
<proteinExistence type="predicted"/>
<reference evidence="3" key="2">
    <citation type="submission" date="2020-05" db="UniProtKB">
        <authorList>
            <consortium name="EnsemblMetazoa"/>
        </authorList>
    </citation>
    <scope>IDENTIFICATION</scope>
</reference>
<feature type="compositionally biased region" description="Basic and acidic residues" evidence="1">
    <location>
        <begin position="1"/>
        <end position="12"/>
    </location>
</feature>
<dbReference type="VEuPathDB" id="VectorBase:ASIC015730"/>
<dbReference type="EMBL" id="ATLV01022451">
    <property type="status" value="NOT_ANNOTATED_CDS"/>
    <property type="molecule type" value="Genomic_DNA"/>
</dbReference>
<accession>A0A084WBU0</accession>
<organism evidence="2">
    <name type="scientific">Anopheles sinensis</name>
    <name type="common">Mosquito</name>
    <dbReference type="NCBI Taxonomy" id="74873"/>
    <lineage>
        <taxon>Eukaryota</taxon>
        <taxon>Metazoa</taxon>
        <taxon>Ecdysozoa</taxon>
        <taxon>Arthropoda</taxon>
        <taxon>Hexapoda</taxon>
        <taxon>Insecta</taxon>
        <taxon>Pterygota</taxon>
        <taxon>Neoptera</taxon>
        <taxon>Endopterygota</taxon>
        <taxon>Diptera</taxon>
        <taxon>Nematocera</taxon>
        <taxon>Culicoidea</taxon>
        <taxon>Culicidae</taxon>
        <taxon>Anophelinae</taxon>
        <taxon>Anopheles</taxon>
    </lineage>
</organism>
<evidence type="ECO:0000313" key="3">
    <source>
        <dbReference type="EnsemblMetazoa" id="ASIC015730-PA"/>
    </source>
</evidence>
<dbReference type="EMBL" id="KE525332">
    <property type="protein sequence ID" value="KFB47684.1"/>
    <property type="molecule type" value="Genomic_DNA"/>
</dbReference>
<evidence type="ECO:0000256" key="1">
    <source>
        <dbReference type="SAM" id="MobiDB-lite"/>
    </source>
</evidence>
<dbReference type="EnsemblMetazoa" id="ASIC015730-RA">
    <property type="protein sequence ID" value="ASIC015730-PA"/>
    <property type="gene ID" value="ASIC015730"/>
</dbReference>
<evidence type="ECO:0000313" key="4">
    <source>
        <dbReference type="Proteomes" id="UP000030765"/>
    </source>
</evidence>
<dbReference type="Proteomes" id="UP000030765">
    <property type="component" value="Unassembled WGS sequence"/>
</dbReference>
<reference evidence="2 4" key="1">
    <citation type="journal article" date="2014" name="BMC Genomics">
        <title>Genome sequence of Anopheles sinensis provides insight into genetics basis of mosquito competence for malaria parasites.</title>
        <authorList>
            <person name="Zhou D."/>
            <person name="Zhang D."/>
            <person name="Ding G."/>
            <person name="Shi L."/>
            <person name="Hou Q."/>
            <person name="Ye Y."/>
            <person name="Xu Y."/>
            <person name="Zhou H."/>
            <person name="Xiong C."/>
            <person name="Li S."/>
            <person name="Yu J."/>
            <person name="Hong S."/>
            <person name="Yu X."/>
            <person name="Zou P."/>
            <person name="Chen C."/>
            <person name="Chang X."/>
            <person name="Wang W."/>
            <person name="Lv Y."/>
            <person name="Sun Y."/>
            <person name="Ma L."/>
            <person name="Shen B."/>
            <person name="Zhu C."/>
        </authorList>
    </citation>
    <scope>NUCLEOTIDE SEQUENCE [LARGE SCALE GENOMIC DNA]</scope>
</reference>
<gene>
    <name evidence="2" type="ORF">ZHAS_00015730</name>
</gene>
<evidence type="ECO:0000313" key="2">
    <source>
        <dbReference type="EMBL" id="KFB47684.1"/>
    </source>
</evidence>
<feature type="region of interest" description="Disordered" evidence="1">
    <location>
        <begin position="1"/>
        <end position="21"/>
    </location>
</feature>
<dbReference type="AlphaFoldDB" id="A0A084WBU0"/>
<protein>
    <submittedName>
        <fullName evidence="2 3">Regulatory ligand binding protein-like protein</fullName>
    </submittedName>
</protein>